<keyword evidence="1" id="KW-0472">Membrane</keyword>
<evidence type="ECO:0000259" key="2">
    <source>
        <dbReference type="Pfam" id="PF20237"/>
    </source>
</evidence>
<dbReference type="Proteomes" id="UP001172102">
    <property type="component" value="Unassembled WGS sequence"/>
</dbReference>
<dbReference type="PANTHER" id="PTHR34502">
    <property type="entry name" value="DUF6594 DOMAIN-CONTAINING PROTEIN-RELATED"/>
    <property type="match status" value="1"/>
</dbReference>
<evidence type="ECO:0000256" key="1">
    <source>
        <dbReference type="SAM" id="Phobius"/>
    </source>
</evidence>
<reference evidence="3" key="1">
    <citation type="submission" date="2023-06" db="EMBL/GenBank/DDBJ databases">
        <title>Genome-scale phylogeny and comparative genomics of the fungal order Sordariales.</title>
        <authorList>
            <consortium name="Lawrence Berkeley National Laboratory"/>
            <person name="Hensen N."/>
            <person name="Bonometti L."/>
            <person name="Westerberg I."/>
            <person name="Brannstrom I.O."/>
            <person name="Guillou S."/>
            <person name="Cros-Aarteil S."/>
            <person name="Calhoun S."/>
            <person name="Haridas S."/>
            <person name="Kuo A."/>
            <person name="Mondo S."/>
            <person name="Pangilinan J."/>
            <person name="Riley R."/>
            <person name="Labutti K."/>
            <person name="Andreopoulos B."/>
            <person name="Lipzen A."/>
            <person name="Chen C."/>
            <person name="Yanf M."/>
            <person name="Daum C."/>
            <person name="Ng V."/>
            <person name="Clum A."/>
            <person name="Steindorff A."/>
            <person name="Ohm R."/>
            <person name="Martin F."/>
            <person name="Silar P."/>
            <person name="Natvig D."/>
            <person name="Lalanne C."/>
            <person name="Gautier V."/>
            <person name="Ament-Velasquez S.L."/>
            <person name="Kruys A."/>
            <person name="Hutchinson M.I."/>
            <person name="Powell A.J."/>
            <person name="Barry K."/>
            <person name="Miller A.N."/>
            <person name="Grigoriev I.V."/>
            <person name="Debuchy R."/>
            <person name="Gladieux P."/>
            <person name="Thoren M.H."/>
            <person name="Johannesson H."/>
        </authorList>
    </citation>
    <scope>NUCLEOTIDE SEQUENCE</scope>
    <source>
        <strain evidence="3">SMH4607-1</strain>
    </source>
</reference>
<name>A0AA40ANW5_9PEZI</name>
<dbReference type="Pfam" id="PF20237">
    <property type="entry name" value="DUF6594"/>
    <property type="match status" value="1"/>
</dbReference>
<feature type="transmembrane region" description="Helical" evidence="1">
    <location>
        <begin position="190"/>
        <end position="211"/>
    </location>
</feature>
<evidence type="ECO:0000313" key="4">
    <source>
        <dbReference type="Proteomes" id="UP001172102"/>
    </source>
</evidence>
<dbReference type="EMBL" id="JAUKUA010000003">
    <property type="protein sequence ID" value="KAK0719305.1"/>
    <property type="molecule type" value="Genomic_DNA"/>
</dbReference>
<organism evidence="3 4">
    <name type="scientific">Lasiosphaeris hirsuta</name>
    <dbReference type="NCBI Taxonomy" id="260670"/>
    <lineage>
        <taxon>Eukaryota</taxon>
        <taxon>Fungi</taxon>
        <taxon>Dikarya</taxon>
        <taxon>Ascomycota</taxon>
        <taxon>Pezizomycotina</taxon>
        <taxon>Sordariomycetes</taxon>
        <taxon>Sordariomycetidae</taxon>
        <taxon>Sordariales</taxon>
        <taxon>Lasiosphaeriaceae</taxon>
        <taxon>Lasiosphaeris</taxon>
    </lineage>
</organism>
<feature type="transmembrane region" description="Helical" evidence="1">
    <location>
        <begin position="217"/>
        <end position="237"/>
    </location>
</feature>
<evidence type="ECO:0000313" key="3">
    <source>
        <dbReference type="EMBL" id="KAK0719305.1"/>
    </source>
</evidence>
<dbReference type="InterPro" id="IPR046529">
    <property type="entry name" value="DUF6594"/>
</dbReference>
<dbReference type="AlphaFoldDB" id="A0AA40ANW5"/>
<proteinExistence type="predicted"/>
<feature type="domain" description="DUF6594" evidence="2">
    <location>
        <begin position="10"/>
        <end position="251"/>
    </location>
</feature>
<protein>
    <recommendedName>
        <fullName evidence="2">DUF6594 domain-containing protein</fullName>
    </recommendedName>
</protein>
<keyword evidence="4" id="KW-1185">Reference proteome</keyword>
<keyword evidence="1" id="KW-1133">Transmembrane helix</keyword>
<sequence length="251" mass="28529">MKIEDLKLGYPRLTALLTAEPNFFVARRFTRLHTRRVLFAQDRLTELEARLDQIDADDRHRIHLASRRHDANQERAAVMRDVEVALRDYECAIVSYRAVAALPYPNNFDVASLENWIYNNKPLIQEESEFTRHRNDLFAVAPRPALGPFDSWVHRLLRFRSLGRPAETAQDLESQDINVHLRSSRRVGRVVGAVGTIAVVLVITIPIAITYLVHNQAARLCVVLFSVVAATLSLKLLTLARRVEVFVGTAT</sequence>
<comment type="caution">
    <text evidence="3">The sequence shown here is derived from an EMBL/GenBank/DDBJ whole genome shotgun (WGS) entry which is preliminary data.</text>
</comment>
<accession>A0AA40ANW5</accession>
<keyword evidence="1" id="KW-0812">Transmembrane</keyword>
<gene>
    <name evidence="3" type="ORF">B0H67DRAFT_642670</name>
</gene>
<dbReference type="PANTHER" id="PTHR34502:SF5">
    <property type="entry name" value="DUF6594 DOMAIN-CONTAINING PROTEIN"/>
    <property type="match status" value="1"/>
</dbReference>